<feature type="transmembrane region" description="Helical" evidence="7">
    <location>
        <begin position="51"/>
        <end position="72"/>
    </location>
</feature>
<feature type="transmembrane region" description="Helical" evidence="7">
    <location>
        <begin position="368"/>
        <end position="387"/>
    </location>
</feature>
<feature type="transmembrane region" description="Helical" evidence="7">
    <location>
        <begin position="124"/>
        <end position="151"/>
    </location>
</feature>
<dbReference type="AlphaFoldDB" id="A0A1Y1CP28"/>
<dbReference type="GO" id="GO:0005886">
    <property type="term" value="C:plasma membrane"/>
    <property type="evidence" value="ECO:0007669"/>
    <property type="project" value="TreeGrafter"/>
</dbReference>
<keyword evidence="7" id="KW-1133">Transmembrane helix</keyword>
<feature type="chain" id="PRO_5012824306" description="4Fe-4S ferredoxin-type domain-containing protein" evidence="8">
    <location>
        <begin position="21"/>
        <end position="421"/>
    </location>
</feature>
<dbReference type="RefSeq" id="WP_096432144.1">
    <property type="nucleotide sequence ID" value="NZ_AP018042.1"/>
</dbReference>
<dbReference type="Proteomes" id="UP000218267">
    <property type="component" value="Chromosome"/>
</dbReference>
<keyword evidence="2" id="KW-0004">4Fe-4S</keyword>
<gene>
    <name evidence="10" type="ORF">ALGA_3823</name>
</gene>
<keyword evidence="8" id="KW-0732">Signal</keyword>
<dbReference type="InterPro" id="IPR017896">
    <property type="entry name" value="4Fe4S_Fe-S-bd"/>
</dbReference>
<evidence type="ECO:0000256" key="2">
    <source>
        <dbReference type="ARBA" id="ARBA00022485"/>
    </source>
</evidence>
<evidence type="ECO:0000256" key="4">
    <source>
        <dbReference type="ARBA" id="ARBA00022982"/>
    </source>
</evidence>
<dbReference type="PANTHER" id="PTHR30176">
    <property type="entry name" value="FERREDOXIN-TYPE PROTEIN NAPH"/>
    <property type="match status" value="1"/>
</dbReference>
<feature type="domain" description="4Fe-4S ferredoxin-type" evidence="9">
    <location>
        <begin position="249"/>
        <end position="278"/>
    </location>
</feature>
<evidence type="ECO:0000313" key="11">
    <source>
        <dbReference type="Proteomes" id="UP000218267"/>
    </source>
</evidence>
<dbReference type="InterPro" id="IPR017900">
    <property type="entry name" value="4Fe4S_Fe_S_CS"/>
</dbReference>
<feature type="transmembrane region" description="Helical" evidence="7">
    <location>
        <begin position="79"/>
        <end position="104"/>
    </location>
</feature>
<keyword evidence="5" id="KW-0408">Iron</keyword>
<feature type="transmembrane region" description="Helical" evidence="7">
    <location>
        <begin position="172"/>
        <end position="193"/>
    </location>
</feature>
<dbReference type="PROSITE" id="PS51379">
    <property type="entry name" value="4FE4S_FER_2"/>
    <property type="match status" value="2"/>
</dbReference>
<evidence type="ECO:0000256" key="8">
    <source>
        <dbReference type="SAM" id="SignalP"/>
    </source>
</evidence>
<evidence type="ECO:0000256" key="5">
    <source>
        <dbReference type="ARBA" id="ARBA00023004"/>
    </source>
</evidence>
<keyword evidence="11" id="KW-1185">Reference proteome</keyword>
<dbReference type="KEGG" id="mbas:ALGA_3823"/>
<dbReference type="PROSITE" id="PS00198">
    <property type="entry name" value="4FE4S_FER_1"/>
    <property type="match status" value="2"/>
</dbReference>
<proteinExistence type="predicted"/>
<evidence type="ECO:0000256" key="3">
    <source>
        <dbReference type="ARBA" id="ARBA00022723"/>
    </source>
</evidence>
<dbReference type="Gene3D" id="3.30.70.20">
    <property type="match status" value="1"/>
</dbReference>
<keyword evidence="4" id="KW-0249">Electron transport</keyword>
<dbReference type="GO" id="GO:0046872">
    <property type="term" value="F:metal ion binding"/>
    <property type="evidence" value="ECO:0007669"/>
    <property type="project" value="UniProtKB-KW"/>
</dbReference>
<keyword evidence="6" id="KW-0411">Iron-sulfur</keyword>
<keyword evidence="3" id="KW-0479">Metal-binding</keyword>
<dbReference type="InterPro" id="IPR051684">
    <property type="entry name" value="Electron_Trans/Redox"/>
</dbReference>
<protein>
    <recommendedName>
        <fullName evidence="9">4Fe-4S ferredoxin-type domain-containing protein</fullName>
    </recommendedName>
</protein>
<dbReference type="OrthoDB" id="9806398at2"/>
<dbReference type="EMBL" id="AP018042">
    <property type="protein sequence ID" value="BAX82115.1"/>
    <property type="molecule type" value="Genomic_DNA"/>
</dbReference>
<evidence type="ECO:0000313" key="10">
    <source>
        <dbReference type="EMBL" id="BAX82115.1"/>
    </source>
</evidence>
<feature type="transmembrane region" description="Helical" evidence="7">
    <location>
        <begin position="205"/>
        <end position="226"/>
    </location>
</feature>
<feature type="transmembrane region" description="Helical" evidence="7">
    <location>
        <begin position="292"/>
        <end position="311"/>
    </location>
</feature>
<keyword evidence="1" id="KW-0813">Transport</keyword>
<reference evidence="11" key="2">
    <citation type="journal article" date="2020" name="Antonie Van Leeuwenhoek">
        <title>Labilibaculum antarcticum sp. nov., a novel facultative anaerobic, psychrotorelant bacterium isolated from marine sediment of Antarctica.</title>
        <authorList>
            <person name="Watanabe M."/>
            <person name="Kojima H."/>
            <person name="Fukui M."/>
        </authorList>
    </citation>
    <scope>NUCLEOTIDE SEQUENCE [LARGE SCALE GENOMIC DNA]</scope>
    <source>
        <strain evidence="11">SPP2</strain>
    </source>
</reference>
<dbReference type="Pfam" id="PF12801">
    <property type="entry name" value="Fer4_5"/>
    <property type="match status" value="2"/>
</dbReference>
<accession>A0A1Y1CP28</accession>
<keyword evidence="7" id="KW-0472">Membrane</keyword>
<feature type="signal peptide" evidence="8">
    <location>
        <begin position="1"/>
        <end position="20"/>
    </location>
</feature>
<evidence type="ECO:0000256" key="7">
    <source>
        <dbReference type="SAM" id="Phobius"/>
    </source>
</evidence>
<dbReference type="SUPFAM" id="SSF54862">
    <property type="entry name" value="4Fe-4S ferredoxins"/>
    <property type="match status" value="1"/>
</dbReference>
<keyword evidence="7" id="KW-0812">Transmembrane</keyword>
<evidence type="ECO:0000259" key="9">
    <source>
        <dbReference type="PROSITE" id="PS51379"/>
    </source>
</evidence>
<evidence type="ECO:0000256" key="1">
    <source>
        <dbReference type="ARBA" id="ARBA00022448"/>
    </source>
</evidence>
<dbReference type="GO" id="GO:0051539">
    <property type="term" value="F:4 iron, 4 sulfur cluster binding"/>
    <property type="evidence" value="ECO:0007669"/>
    <property type="project" value="UniProtKB-KW"/>
</dbReference>
<name>A0A1Y1CP28_9BACT</name>
<evidence type="ECO:0000256" key="6">
    <source>
        <dbReference type="ARBA" id="ARBA00023014"/>
    </source>
</evidence>
<dbReference type="PANTHER" id="PTHR30176:SF3">
    <property type="entry name" value="FERREDOXIN-TYPE PROTEIN NAPH"/>
    <property type="match status" value="1"/>
</dbReference>
<sequence length="421" mass="46976">MKKSLVFISLLIVFVGTQFAAFSQQQRFPKPEFESGYTQPVTSMPVPSSGMFALLDVLVLIAALSLITWFILKKRSRTGVVAVSIFSILYFGFFREGCVCSVGSVQNVVLALFNPGYHIPLSALAFFVIPLAYTLFFGRTFCAGVCPLGAVQDVFLMRPVTLKKWLQKALGLIPYIYLGLSILYAATATDFIICRYDPFVGIFRFNATFFMFAIGAAFLLISIFIARPYCRFFCPYGVILNLVSRVSKNHLTITPSNCIQCKLCESSCPLDAINKPVEVKQMEDKRSATRRFILLSLIIPALMVVGGWTGANFHENLAKVNSKVRLADEMLHFDSKTMNESLEIVGFRTSGKPVKQLYLEASEIVKQFYYGGWILGAFIGLIIGLALSGLSTYRYREDYTPDKGNCVSCARCLKYCPVEKD</sequence>
<reference evidence="10 11" key="1">
    <citation type="journal article" date="2018" name="Mar. Genomics">
        <title>Complete genome sequence of Marinifilaceae bacterium strain SPP2, isolated from the Antarctic marine sediment.</title>
        <authorList>
            <person name="Watanabe M."/>
            <person name="Kojima H."/>
            <person name="Fukui M."/>
        </authorList>
    </citation>
    <scope>NUCLEOTIDE SEQUENCE [LARGE SCALE GENOMIC DNA]</scope>
    <source>
        <strain evidence="10 11">SPP2</strain>
    </source>
</reference>
<feature type="domain" description="4Fe-4S ferredoxin-type" evidence="9">
    <location>
        <begin position="397"/>
        <end position="421"/>
    </location>
</feature>
<organism evidence="10 11">
    <name type="scientific">Labilibaculum antarcticum</name>
    <dbReference type="NCBI Taxonomy" id="1717717"/>
    <lineage>
        <taxon>Bacteria</taxon>
        <taxon>Pseudomonadati</taxon>
        <taxon>Bacteroidota</taxon>
        <taxon>Bacteroidia</taxon>
        <taxon>Marinilabiliales</taxon>
        <taxon>Marinifilaceae</taxon>
        <taxon>Labilibaculum</taxon>
    </lineage>
</organism>